<dbReference type="EMBL" id="AZHD01000021">
    <property type="protein sequence ID" value="OAA55001.1"/>
    <property type="molecule type" value="Genomic_DNA"/>
</dbReference>
<gene>
    <name evidence="2" type="ORF">SPI_08505</name>
</gene>
<feature type="region of interest" description="Disordered" evidence="1">
    <location>
        <begin position="774"/>
        <end position="818"/>
    </location>
</feature>
<protein>
    <submittedName>
        <fullName evidence="2">Uncharacterized protein</fullName>
    </submittedName>
</protein>
<evidence type="ECO:0000313" key="3">
    <source>
        <dbReference type="Proteomes" id="UP000076874"/>
    </source>
</evidence>
<feature type="region of interest" description="Disordered" evidence="1">
    <location>
        <begin position="502"/>
        <end position="534"/>
    </location>
</feature>
<feature type="compositionally biased region" description="Acidic residues" evidence="1">
    <location>
        <begin position="931"/>
        <end position="941"/>
    </location>
</feature>
<feature type="compositionally biased region" description="Low complexity" evidence="1">
    <location>
        <begin position="869"/>
        <end position="881"/>
    </location>
</feature>
<dbReference type="OrthoDB" id="4159838at2759"/>
<dbReference type="AlphaFoldDB" id="A0A167N130"/>
<evidence type="ECO:0000313" key="2">
    <source>
        <dbReference type="EMBL" id="OAA55001.1"/>
    </source>
</evidence>
<feature type="region of interest" description="Disordered" evidence="1">
    <location>
        <begin position="184"/>
        <end position="205"/>
    </location>
</feature>
<proteinExistence type="predicted"/>
<feature type="compositionally biased region" description="Low complexity" evidence="1">
    <location>
        <begin position="794"/>
        <end position="813"/>
    </location>
</feature>
<feature type="region of interest" description="Disordered" evidence="1">
    <location>
        <begin position="841"/>
        <end position="978"/>
    </location>
</feature>
<evidence type="ECO:0000256" key="1">
    <source>
        <dbReference type="SAM" id="MobiDB-lite"/>
    </source>
</evidence>
<feature type="region of interest" description="Disordered" evidence="1">
    <location>
        <begin position="58"/>
        <end position="89"/>
    </location>
</feature>
<organism evidence="2 3">
    <name type="scientific">Niveomyces insectorum RCEF 264</name>
    <dbReference type="NCBI Taxonomy" id="1081102"/>
    <lineage>
        <taxon>Eukaryota</taxon>
        <taxon>Fungi</taxon>
        <taxon>Dikarya</taxon>
        <taxon>Ascomycota</taxon>
        <taxon>Pezizomycotina</taxon>
        <taxon>Sordariomycetes</taxon>
        <taxon>Hypocreomycetidae</taxon>
        <taxon>Hypocreales</taxon>
        <taxon>Cordycipitaceae</taxon>
        <taxon>Niveomyces</taxon>
    </lineage>
</organism>
<feature type="compositionally biased region" description="Basic residues" evidence="1">
    <location>
        <begin position="911"/>
        <end position="923"/>
    </location>
</feature>
<name>A0A167N130_9HYPO</name>
<accession>A0A167N130</accession>
<sequence>MAETTETLLGQPLYRHGNSDILPARSQRQAAAAEQPWTATRCHRQLRPLLAHLAALRRQQSKATAKDASETKHQASTAGKRARSADGVASRKRVRYTYSLKGTRRRNEGPGPAPGVDLICGTTTASTSSASRSMFAECTSAPGQPRLRHMCPGEVMVATPVLSRAVKLQSACSLPSSPILSRGFAKPATPDAGEPQTRKAAKAKCASRYPDHDSLPLPGGRSSSCSCSCSCRCSKNSAMVSMDEEWSRFRKATPPEFRQVYESVFRAVDALLRATAPVQTTKTTTSKSLLAMCLRKLPEYVTACENAERKEAEGRGSPQATPTVAFEMYGDLESFGTETGGWQHLRTAVRAHGIHMVKAACAEGLFHEAFSRLLVRLCTHLQAYAEAEEVLAALVSRSRGTVPSPVNGTGSDHESTPDGLDNTLSFLVQYADETGRSSFLLQQLGGLLACGRLPLTWLSTRVFGRVWGRVLRDLSGRHAPVCGIDVLIDFVTVVVTSLVRARPDNDPDGSPLSSHNVDGSHIGSDLPSKPLHSPSRAEQTLISIMGCITAIAILQQEVLQQEAATEDDGKEAYRASSAARRLSIVVQSALAHTDDGALKAKSRRSRKATGTVHTTCHRLGGAMRRFVLGLACFLSHLHSHEKGVPQSETRTTIEHAACLCLRLSGACGAGVELRRQKQYDATVTLIASIAENCGRGAATARVPTTTAAAAAAGASARDYLTRLCAHVASRMAGCFVEDGAENAVFRTRLLADAAFLLANRTNDLRDLAFAERLACGPSPHPRQRQQVARPNMLPSPASTATTTTTTTTPQASPGRVAPPTALFSGYRWEEGISEWVVVGPASSTEASRHVRPRRLAQRTTRWSLPPSRPTRQPTTTITTTPRTPPRQVSCCPDGRSLLSLSSSDSDDLPQPRRRGSAKGRRRTMQTLLDLVPDDDGDEEGEHEATGDGREKDLAESLRTPPTQRVPENSRPGTRMRNATIRIIQQWSDDITSDDELCR</sequence>
<feature type="compositionally biased region" description="Basic and acidic residues" evidence="1">
    <location>
        <begin position="942"/>
        <end position="955"/>
    </location>
</feature>
<keyword evidence="3" id="KW-1185">Reference proteome</keyword>
<feature type="compositionally biased region" description="Basic and acidic residues" evidence="1">
    <location>
        <begin position="64"/>
        <end position="73"/>
    </location>
</feature>
<dbReference type="Proteomes" id="UP000076874">
    <property type="component" value="Unassembled WGS sequence"/>
</dbReference>
<reference evidence="2 3" key="1">
    <citation type="journal article" date="2016" name="Genome Biol. Evol.">
        <title>Divergent and convergent evolution of fungal pathogenicity.</title>
        <authorList>
            <person name="Shang Y."/>
            <person name="Xiao G."/>
            <person name="Zheng P."/>
            <person name="Cen K."/>
            <person name="Zhan S."/>
            <person name="Wang C."/>
        </authorList>
    </citation>
    <scope>NUCLEOTIDE SEQUENCE [LARGE SCALE GENOMIC DNA]</scope>
    <source>
        <strain evidence="2 3">RCEF 264</strain>
    </source>
</reference>
<comment type="caution">
    <text evidence="2">The sequence shown here is derived from an EMBL/GenBank/DDBJ whole genome shotgun (WGS) entry which is preliminary data.</text>
</comment>